<feature type="transmembrane region" description="Helical" evidence="6">
    <location>
        <begin position="17"/>
        <end position="35"/>
    </location>
</feature>
<keyword evidence="3 6" id="KW-0812">Transmembrane</keyword>
<keyword evidence="8" id="KW-1185">Reference proteome</keyword>
<dbReference type="InterPro" id="IPR019108">
    <property type="entry name" value="Caa3_assmbl_CtaG-rel"/>
</dbReference>
<protein>
    <submittedName>
        <fullName evidence="7">Putative membrane protein</fullName>
    </submittedName>
</protein>
<accession>A0A285SFN1</accession>
<evidence type="ECO:0000313" key="7">
    <source>
        <dbReference type="EMBL" id="SOC06742.1"/>
    </source>
</evidence>
<dbReference type="AlphaFoldDB" id="A0A285SFN1"/>
<evidence type="ECO:0000256" key="4">
    <source>
        <dbReference type="ARBA" id="ARBA00022989"/>
    </source>
</evidence>
<reference evidence="7 8" key="1">
    <citation type="submission" date="2017-08" db="EMBL/GenBank/DDBJ databases">
        <authorList>
            <person name="de Groot N.N."/>
        </authorList>
    </citation>
    <scope>NUCLEOTIDE SEQUENCE [LARGE SCALE GENOMIC DNA]</scope>
    <source>
        <strain evidence="7 8">USBA 352</strain>
    </source>
</reference>
<feature type="transmembrane region" description="Helical" evidence="6">
    <location>
        <begin position="135"/>
        <end position="158"/>
    </location>
</feature>
<evidence type="ECO:0000313" key="8">
    <source>
        <dbReference type="Proteomes" id="UP000219331"/>
    </source>
</evidence>
<dbReference type="Pfam" id="PF09678">
    <property type="entry name" value="Caa3_CtaG"/>
    <property type="match status" value="1"/>
</dbReference>
<feature type="transmembrane region" description="Helical" evidence="6">
    <location>
        <begin position="170"/>
        <end position="192"/>
    </location>
</feature>
<dbReference type="GO" id="GO:0005886">
    <property type="term" value="C:plasma membrane"/>
    <property type="evidence" value="ECO:0007669"/>
    <property type="project" value="UniProtKB-SubCell"/>
</dbReference>
<evidence type="ECO:0000256" key="6">
    <source>
        <dbReference type="SAM" id="Phobius"/>
    </source>
</evidence>
<dbReference type="OrthoDB" id="259025at2"/>
<dbReference type="STRING" id="538381.GCA_001696535_02102"/>
<name>A0A285SFN1_9HYPH</name>
<keyword evidence="2" id="KW-1003">Cell membrane</keyword>
<gene>
    <name evidence="7" type="ORF">SAMN05421512_105188</name>
</gene>
<feature type="transmembrane region" description="Helical" evidence="6">
    <location>
        <begin position="56"/>
        <end position="79"/>
    </location>
</feature>
<dbReference type="RefSeq" id="WP_097174861.1">
    <property type="nucleotide sequence ID" value="NZ_OBML01000005.1"/>
</dbReference>
<organism evidence="7 8">
    <name type="scientific">Stappia indica</name>
    <dbReference type="NCBI Taxonomy" id="538381"/>
    <lineage>
        <taxon>Bacteria</taxon>
        <taxon>Pseudomonadati</taxon>
        <taxon>Pseudomonadota</taxon>
        <taxon>Alphaproteobacteria</taxon>
        <taxon>Hyphomicrobiales</taxon>
        <taxon>Stappiaceae</taxon>
        <taxon>Stappia</taxon>
    </lineage>
</organism>
<evidence type="ECO:0000256" key="5">
    <source>
        <dbReference type="ARBA" id="ARBA00023136"/>
    </source>
</evidence>
<proteinExistence type="predicted"/>
<keyword evidence="5 6" id="KW-0472">Membrane</keyword>
<feature type="transmembrane region" description="Helical" evidence="6">
    <location>
        <begin position="85"/>
        <end position="104"/>
    </location>
</feature>
<evidence type="ECO:0000256" key="3">
    <source>
        <dbReference type="ARBA" id="ARBA00022692"/>
    </source>
</evidence>
<comment type="subcellular location">
    <subcellularLocation>
        <location evidence="1">Cell membrane</location>
        <topology evidence="1">Multi-pass membrane protein</topology>
    </subcellularLocation>
</comment>
<dbReference type="EMBL" id="OBML01000005">
    <property type="protein sequence ID" value="SOC06742.1"/>
    <property type="molecule type" value="Genomic_DNA"/>
</dbReference>
<feature type="transmembrane region" description="Helical" evidence="6">
    <location>
        <begin position="111"/>
        <end position="129"/>
    </location>
</feature>
<dbReference type="Proteomes" id="UP000219331">
    <property type="component" value="Unassembled WGS sequence"/>
</dbReference>
<keyword evidence="4 6" id="KW-1133">Transmembrane helix</keyword>
<evidence type="ECO:0000256" key="1">
    <source>
        <dbReference type="ARBA" id="ARBA00004651"/>
    </source>
</evidence>
<evidence type="ECO:0000256" key="2">
    <source>
        <dbReference type="ARBA" id="ARBA00022475"/>
    </source>
</evidence>
<sequence>MPDVYCGPAPAPQTLLLAWNFDPVALALCAAILGIHAASGRRDGQRGDRSDGRSMALAGTGVLALLFLSPLCALTVSLFSARVAHHALLIGVVAPLLALAFRGVRFPAPSLPLSALTGLNALLLWFWHVPQVYEVAIVGALPYWTMQLSLLGAAFALWRAALAPAAHPGSAIFALLATMVQMGMLGALLTFARSPLYVPHLGTTQAFGLSPLADQQLAGLIMWVPASLPYLVAALLLLSAQLAPASSRRVR</sequence>
<feature type="transmembrane region" description="Helical" evidence="6">
    <location>
        <begin position="220"/>
        <end position="243"/>
    </location>
</feature>